<dbReference type="PANTHER" id="PTHR46623:SF6">
    <property type="entry name" value="ALPHA_BETA-HYDROLASES SUPERFAMILY PROTEIN"/>
    <property type="match status" value="1"/>
</dbReference>
<dbReference type="EMBL" id="JAUZMZ010000010">
    <property type="protein sequence ID" value="MEE2031184.1"/>
    <property type="molecule type" value="Genomic_DNA"/>
</dbReference>
<dbReference type="SUPFAM" id="SSF53474">
    <property type="entry name" value="alpha/beta-Hydrolases"/>
    <property type="match status" value="1"/>
</dbReference>
<dbReference type="GO" id="GO:0016787">
    <property type="term" value="F:hydrolase activity"/>
    <property type="evidence" value="ECO:0007669"/>
    <property type="project" value="UniProtKB-KW"/>
</dbReference>
<evidence type="ECO:0000259" key="1">
    <source>
        <dbReference type="Pfam" id="PF01738"/>
    </source>
</evidence>
<keyword evidence="2" id="KW-0378">Hydrolase</keyword>
<dbReference type="PANTHER" id="PTHR46623">
    <property type="entry name" value="CARBOXYMETHYLENEBUTENOLIDASE-RELATED"/>
    <property type="match status" value="1"/>
</dbReference>
<accession>A0ABU7JNY6</accession>
<dbReference type="InterPro" id="IPR029058">
    <property type="entry name" value="AB_hydrolase_fold"/>
</dbReference>
<sequence>MPEISKNAAPLLEGEGKVPLTVVRPDGSVRGGILLLHQSHAFSAAMLQFMEALAEERWIVVAPDLHHRDSDTDTSELFGESLYADADATLEWITSGGIASDTVGVIGFDDAGAAALFVAAGRPVGAVVSVSSPGITRPLRSSLPPLVDVVRSLRAPWLGLYGVDDPKTPPADIESLRDAAGESDAPTLVVSYEGLAHRPDEPPVEHASADPDTDPQEAAIVDARRRIFDWFDSHLR</sequence>
<protein>
    <submittedName>
        <fullName evidence="2">Dienelactone hydrolase family protein</fullName>
    </submittedName>
</protein>
<organism evidence="2 3">
    <name type="scientific">Rhodococcus chondri</name>
    <dbReference type="NCBI Taxonomy" id="3065941"/>
    <lineage>
        <taxon>Bacteria</taxon>
        <taxon>Bacillati</taxon>
        <taxon>Actinomycetota</taxon>
        <taxon>Actinomycetes</taxon>
        <taxon>Mycobacteriales</taxon>
        <taxon>Nocardiaceae</taxon>
        <taxon>Rhodococcus</taxon>
    </lineage>
</organism>
<dbReference type="Gene3D" id="3.40.50.1820">
    <property type="entry name" value="alpha/beta hydrolase"/>
    <property type="match status" value="1"/>
</dbReference>
<proteinExistence type="predicted"/>
<evidence type="ECO:0000313" key="3">
    <source>
        <dbReference type="Proteomes" id="UP001331936"/>
    </source>
</evidence>
<feature type="domain" description="Dienelactone hydrolase" evidence="1">
    <location>
        <begin position="23"/>
        <end position="234"/>
    </location>
</feature>
<name>A0ABU7JNY6_9NOCA</name>
<keyword evidence="3" id="KW-1185">Reference proteome</keyword>
<gene>
    <name evidence="2" type="ORF">Q8814_03475</name>
</gene>
<dbReference type="RefSeq" id="WP_330150614.1">
    <property type="nucleotide sequence ID" value="NZ_JAUZMZ010000010.1"/>
</dbReference>
<dbReference type="Pfam" id="PF01738">
    <property type="entry name" value="DLH"/>
    <property type="match status" value="1"/>
</dbReference>
<reference evidence="2 3" key="1">
    <citation type="submission" date="2023-08" db="EMBL/GenBank/DDBJ databases">
        <authorList>
            <person name="Girao M."/>
            <person name="Carvalho M.F."/>
        </authorList>
    </citation>
    <scope>NUCLEOTIDE SEQUENCE [LARGE SCALE GENOMIC DNA]</scope>
    <source>
        <strain evidence="2 3">CC-R104</strain>
    </source>
</reference>
<evidence type="ECO:0000313" key="2">
    <source>
        <dbReference type="EMBL" id="MEE2031184.1"/>
    </source>
</evidence>
<dbReference type="InterPro" id="IPR002925">
    <property type="entry name" value="Dienelactn_hydro"/>
</dbReference>
<dbReference type="Proteomes" id="UP001331936">
    <property type="component" value="Unassembled WGS sequence"/>
</dbReference>
<comment type="caution">
    <text evidence="2">The sequence shown here is derived from an EMBL/GenBank/DDBJ whole genome shotgun (WGS) entry which is preliminary data.</text>
</comment>
<dbReference type="InterPro" id="IPR051049">
    <property type="entry name" value="Dienelactone_hydrolase-like"/>
</dbReference>